<dbReference type="InterPro" id="IPR000873">
    <property type="entry name" value="AMP-dep_synth/lig_dom"/>
</dbReference>
<dbReference type="InterPro" id="IPR050237">
    <property type="entry name" value="ATP-dep_AMP-bd_enzyme"/>
</dbReference>
<evidence type="ECO:0000313" key="4">
    <source>
        <dbReference type="Proteomes" id="UP000297654"/>
    </source>
</evidence>
<gene>
    <name evidence="3" type="ORF">E3O10_13585</name>
</gene>
<dbReference type="InterPro" id="IPR025110">
    <property type="entry name" value="AMP-bd_C"/>
</dbReference>
<dbReference type="PANTHER" id="PTHR43767:SF12">
    <property type="entry name" value="AMP-DEPENDENT SYNTHETASE AND LIGASE"/>
    <property type="match status" value="1"/>
</dbReference>
<keyword evidence="3" id="KW-0436">Ligase</keyword>
<dbReference type="GO" id="GO:0016877">
    <property type="term" value="F:ligase activity, forming carbon-sulfur bonds"/>
    <property type="evidence" value="ECO:0007669"/>
    <property type="project" value="UniProtKB-ARBA"/>
</dbReference>
<evidence type="ECO:0000313" key="3">
    <source>
        <dbReference type="EMBL" id="TFB86651.1"/>
    </source>
</evidence>
<protein>
    <submittedName>
        <fullName evidence="3">Long-chain fatty acid--CoA ligase</fullName>
    </submittedName>
</protein>
<feature type="domain" description="AMP-binding enzyme C-terminal" evidence="2">
    <location>
        <begin position="473"/>
        <end position="548"/>
    </location>
</feature>
<dbReference type="CDD" id="cd05936">
    <property type="entry name" value="FC-FACS_FadD_like"/>
    <property type="match status" value="1"/>
</dbReference>
<dbReference type="AlphaFoldDB" id="A0A1H8HJE2"/>
<dbReference type="PROSITE" id="PS00455">
    <property type="entry name" value="AMP_BINDING"/>
    <property type="match status" value="1"/>
</dbReference>
<dbReference type="Pfam" id="PF00501">
    <property type="entry name" value="AMP-binding"/>
    <property type="match status" value="1"/>
</dbReference>
<sequence length="561" mass="60724">MTFKDQPWLASYAPGVPATIAEITETLTDMMETSAEQFAPNIALDFFGATTSYAELGDQISRAANGLRKLGVTPGDRVALVLPNCPQHVVAFYAVLRLGAIVVEHNPLYTDRELRHQFEDHGARVAIVWDKVYEAVRAFPKDMGVADVVTIDLTRAMPFAKRLALTLPIRKARDARASLTAGPGRGAISWESIVGGRKLHHSHQRPLLTDTAVLQYTSGTTGTPKGAILSHYNLRANAAQGSAWVAGLRPGDETVYGVLPMFHAYGLTLCLTFAMSIGARLVLFPKFDEKLVLDAARHAPPTFLPAVPPIYDRLVTAAAKKKVSLDGIRFAISGAMNLPVSIVERWEKATGGLLVEGYGMTEASPIVAGNPIGPSRRPGTVGVPFPSTDIRVVDPEDPTIERGFEQEGELLVHGPQVFSGYWDRPTETAQVLLPGGWLRTGDIVRVSADGFITVVDRMKELIITGGFNVSPSEVEEALLSHPDIKDAAAVGLPSANGGEDVVAVVVLTPGAELDVNAVREYCRTRLSAYKVPRRIVEVDDLPRSLLGKVLRREVRNRLQGK</sequence>
<dbReference type="PANTHER" id="PTHR43767">
    <property type="entry name" value="LONG-CHAIN-FATTY-ACID--COA LIGASE"/>
    <property type="match status" value="1"/>
</dbReference>
<dbReference type="Pfam" id="PF13193">
    <property type="entry name" value="AMP-binding_C"/>
    <property type="match status" value="1"/>
</dbReference>
<dbReference type="Gene3D" id="3.40.50.12780">
    <property type="entry name" value="N-terminal domain of ligase-like"/>
    <property type="match status" value="1"/>
</dbReference>
<feature type="domain" description="AMP-dependent synthetase/ligase" evidence="1">
    <location>
        <begin position="32"/>
        <end position="422"/>
    </location>
</feature>
<dbReference type="InterPro" id="IPR020845">
    <property type="entry name" value="AMP-binding_CS"/>
</dbReference>
<organism evidence="3 4">
    <name type="scientific">Cryobacterium luteum</name>
    <dbReference type="NCBI Taxonomy" id="1424661"/>
    <lineage>
        <taxon>Bacteria</taxon>
        <taxon>Bacillati</taxon>
        <taxon>Actinomycetota</taxon>
        <taxon>Actinomycetes</taxon>
        <taxon>Micrococcales</taxon>
        <taxon>Microbacteriaceae</taxon>
        <taxon>Cryobacterium</taxon>
    </lineage>
</organism>
<reference evidence="3 4" key="1">
    <citation type="submission" date="2019-03" db="EMBL/GenBank/DDBJ databases">
        <title>Genomics of glacier-inhabiting Cryobacterium strains.</title>
        <authorList>
            <person name="Liu Q."/>
            <person name="Xin Y.-H."/>
        </authorList>
    </citation>
    <scope>NUCLEOTIDE SEQUENCE [LARGE SCALE GENOMIC DNA]</scope>
    <source>
        <strain evidence="3 4">Hh15</strain>
    </source>
</reference>
<dbReference type="NCBIfam" id="NF004114">
    <property type="entry name" value="PRK05605.1"/>
    <property type="match status" value="1"/>
</dbReference>
<name>A0A1H8HJE2_9MICO</name>
<dbReference type="EMBL" id="SOFF01000033">
    <property type="protein sequence ID" value="TFB86651.1"/>
    <property type="molecule type" value="Genomic_DNA"/>
</dbReference>
<accession>A0A1H8HJE2</accession>
<dbReference type="InterPro" id="IPR045851">
    <property type="entry name" value="AMP-bd_C_sf"/>
</dbReference>
<keyword evidence="4" id="KW-1185">Reference proteome</keyword>
<comment type="caution">
    <text evidence="3">The sequence shown here is derived from an EMBL/GenBank/DDBJ whole genome shotgun (WGS) entry which is preliminary data.</text>
</comment>
<evidence type="ECO:0000259" key="1">
    <source>
        <dbReference type="Pfam" id="PF00501"/>
    </source>
</evidence>
<dbReference type="InterPro" id="IPR042099">
    <property type="entry name" value="ANL_N_sf"/>
</dbReference>
<dbReference type="SUPFAM" id="SSF56801">
    <property type="entry name" value="Acetyl-CoA synthetase-like"/>
    <property type="match status" value="1"/>
</dbReference>
<proteinExistence type="predicted"/>
<dbReference type="STRING" id="1424661.SAMN05216281_109134"/>
<dbReference type="OrthoDB" id="9803968at2"/>
<dbReference type="Gene3D" id="3.30.300.30">
    <property type="match status" value="1"/>
</dbReference>
<evidence type="ECO:0000259" key="2">
    <source>
        <dbReference type="Pfam" id="PF13193"/>
    </source>
</evidence>
<dbReference type="Proteomes" id="UP000297654">
    <property type="component" value="Unassembled WGS sequence"/>
</dbReference>
<dbReference type="RefSeq" id="WP_092110466.1">
    <property type="nucleotide sequence ID" value="NZ_FOCN01000009.1"/>
</dbReference>